<dbReference type="GeneID" id="112457614"/>
<keyword evidence="1" id="KW-1185">Reference proteome</keyword>
<dbReference type="AlphaFoldDB" id="A0A6J1Q308"/>
<proteinExistence type="predicted"/>
<dbReference type="RefSeq" id="XP_024876544.1">
    <property type="nucleotide sequence ID" value="XM_025020776.1"/>
</dbReference>
<feature type="non-terminal residue" evidence="2">
    <location>
        <position position="102"/>
    </location>
</feature>
<reference evidence="2" key="1">
    <citation type="submission" date="2025-08" db="UniProtKB">
        <authorList>
            <consortium name="RefSeq"/>
        </authorList>
    </citation>
    <scope>IDENTIFICATION</scope>
    <source>
        <tissue evidence="2">Whole body</tissue>
    </source>
</reference>
<protein>
    <submittedName>
        <fullName evidence="2">Uncharacterized protein LOC112457614</fullName>
    </submittedName>
</protein>
<dbReference type="Proteomes" id="UP000504618">
    <property type="component" value="Unplaced"/>
</dbReference>
<name>A0A6J1Q308_9HYME</name>
<sequence>MYSLTLSDQDSPEKEICEMEEEEEDLIAFPWGQRTHGSTRVQHTADTQIKMVKSKEGADKKIILKKEQTVSSPFLPSYTKSYSQTRFEVTTSDYTWEIDQFG</sequence>
<accession>A0A6J1Q308</accession>
<evidence type="ECO:0000313" key="1">
    <source>
        <dbReference type="Proteomes" id="UP000504618"/>
    </source>
</evidence>
<organism evidence="1 2">
    <name type="scientific">Temnothorax curvispinosus</name>
    <dbReference type="NCBI Taxonomy" id="300111"/>
    <lineage>
        <taxon>Eukaryota</taxon>
        <taxon>Metazoa</taxon>
        <taxon>Ecdysozoa</taxon>
        <taxon>Arthropoda</taxon>
        <taxon>Hexapoda</taxon>
        <taxon>Insecta</taxon>
        <taxon>Pterygota</taxon>
        <taxon>Neoptera</taxon>
        <taxon>Endopterygota</taxon>
        <taxon>Hymenoptera</taxon>
        <taxon>Apocrita</taxon>
        <taxon>Aculeata</taxon>
        <taxon>Formicoidea</taxon>
        <taxon>Formicidae</taxon>
        <taxon>Myrmicinae</taxon>
        <taxon>Temnothorax</taxon>
    </lineage>
</organism>
<gene>
    <name evidence="2" type="primary">LOC112457614</name>
</gene>
<evidence type="ECO:0000313" key="2">
    <source>
        <dbReference type="RefSeq" id="XP_024876544.1"/>
    </source>
</evidence>